<feature type="compositionally biased region" description="Basic and acidic residues" evidence="1">
    <location>
        <begin position="215"/>
        <end position="234"/>
    </location>
</feature>
<feature type="region of interest" description="Disordered" evidence="1">
    <location>
        <begin position="196"/>
        <end position="234"/>
    </location>
</feature>
<dbReference type="Proteomes" id="UP000202420">
    <property type="component" value="Segment"/>
</dbReference>
<evidence type="ECO:0000256" key="1">
    <source>
        <dbReference type="SAM" id="MobiDB-lite"/>
    </source>
</evidence>
<dbReference type="GeneID" id="5470260"/>
<dbReference type="KEGG" id="vg:5470260"/>
<protein>
    <submittedName>
        <fullName evidence="2">Uncharacterized protein Z471R</fullName>
    </submittedName>
</protein>
<name>A7K981_9PHYC</name>
<organism evidence="2 3">
    <name type="scientific">Chlorovirus heliozoae</name>
    <dbReference type="NCBI Taxonomy" id="322019"/>
    <lineage>
        <taxon>Viruses</taxon>
        <taxon>Varidnaviria</taxon>
        <taxon>Bamfordvirae</taxon>
        <taxon>Nucleocytoviricota</taxon>
        <taxon>Megaviricetes</taxon>
        <taxon>Algavirales</taxon>
        <taxon>Phycodnaviridae</taxon>
        <taxon>Chlorovirus</taxon>
    </lineage>
</organism>
<reference evidence="2 3" key="1">
    <citation type="submission" date="2006-09" db="EMBL/GenBank/DDBJ databases">
        <title>Sequence and annotation of the 288-kb ATCV-1 virus that infects an endosymbiotic Chlorella strain of the heliozoon Acanthocystis turfacea.</title>
        <authorList>
            <person name="Fitzgerald L.A."/>
            <person name="Graves M.V."/>
            <person name="Li X."/>
            <person name="Pfitzner A.J.P."/>
            <person name="Hartigan J."/>
            <person name="Van Etten J.L."/>
        </authorList>
    </citation>
    <scope>NUCLEOTIDE SEQUENCE [LARGE SCALE GENOMIC DNA]</scope>
    <source>
        <strain evidence="2 3">ATCV-1</strain>
    </source>
</reference>
<gene>
    <name evidence="2" type="primary">Z471R</name>
    <name evidence="2" type="ORF">ATCV1_Z471R</name>
</gene>
<evidence type="ECO:0000313" key="3">
    <source>
        <dbReference type="Proteomes" id="UP000202420"/>
    </source>
</evidence>
<keyword evidence="3" id="KW-1185">Reference proteome</keyword>
<dbReference type="RefSeq" id="YP_001426952.1">
    <property type="nucleotide sequence ID" value="NC_008724.1"/>
</dbReference>
<dbReference type="EMBL" id="EF101928">
    <property type="protein sequence ID" value="ABT16605.1"/>
    <property type="molecule type" value="Genomic_DNA"/>
</dbReference>
<proteinExistence type="predicted"/>
<evidence type="ECO:0000313" key="2">
    <source>
        <dbReference type="EMBL" id="ABT16605.1"/>
    </source>
</evidence>
<sequence>MEENFNTLALEFVQELSGVFPEEKAITDCVKNFGSLNPKKFFLDTFGENRDLIIAKDDALFDTVIIPGIDAKALWNSVSDTTKESIWAYGSTLSMLATALDNTPKELMEGIETLAQEFSEKMQNGELDMGTLFGDVMQRVQQMDLSSMQNMDIGALTKSMGIDPTMISNMMGGVDPSMLQNMMSMVGGNDEDDLLKLLETARPPAQLLPPRKKKSSDGKKKSKKSGDGKKKSKK</sequence>
<accession>A7K981</accession>
<dbReference type="OrthoDB" id="10885at10239"/>